<protein>
    <submittedName>
        <fullName evidence="1">Uncharacterized protein</fullName>
    </submittedName>
</protein>
<evidence type="ECO:0000313" key="2">
    <source>
        <dbReference type="Proteomes" id="UP000006729"/>
    </source>
</evidence>
<gene>
    <name evidence="1" type="ORF">POPTR_012G048550v4</name>
</gene>
<sequence>MASYQDHGVELPQIQEEAPHVEGWEQEIQKEKRPWDPYSHVSGRCFTQ</sequence>
<accession>A0ACC0S4N3</accession>
<dbReference type="Proteomes" id="UP000006729">
    <property type="component" value="Chromosome 12"/>
</dbReference>
<organism evidence="1 2">
    <name type="scientific">Populus trichocarpa</name>
    <name type="common">Western balsam poplar</name>
    <name type="synonym">Populus balsamifera subsp. trichocarpa</name>
    <dbReference type="NCBI Taxonomy" id="3694"/>
    <lineage>
        <taxon>Eukaryota</taxon>
        <taxon>Viridiplantae</taxon>
        <taxon>Streptophyta</taxon>
        <taxon>Embryophyta</taxon>
        <taxon>Tracheophyta</taxon>
        <taxon>Spermatophyta</taxon>
        <taxon>Magnoliopsida</taxon>
        <taxon>eudicotyledons</taxon>
        <taxon>Gunneridae</taxon>
        <taxon>Pentapetalae</taxon>
        <taxon>rosids</taxon>
        <taxon>fabids</taxon>
        <taxon>Malpighiales</taxon>
        <taxon>Salicaceae</taxon>
        <taxon>Saliceae</taxon>
        <taxon>Populus</taxon>
    </lineage>
</organism>
<evidence type="ECO:0000313" key="1">
    <source>
        <dbReference type="EMBL" id="KAI9384349.1"/>
    </source>
</evidence>
<comment type="caution">
    <text evidence="1">The sequence shown here is derived from an EMBL/GenBank/DDBJ whole genome shotgun (WGS) entry which is preliminary data.</text>
</comment>
<name>A0ACC0S4N3_POPTR</name>
<reference evidence="1 2" key="1">
    <citation type="journal article" date="2006" name="Science">
        <title>The genome of black cottonwood, Populus trichocarpa (Torr. &amp; Gray).</title>
        <authorList>
            <person name="Tuskan G.A."/>
            <person name="Difazio S."/>
            <person name="Jansson S."/>
            <person name="Bohlmann J."/>
            <person name="Grigoriev I."/>
            <person name="Hellsten U."/>
            <person name="Putnam N."/>
            <person name="Ralph S."/>
            <person name="Rombauts S."/>
            <person name="Salamov A."/>
            <person name="Schein J."/>
            <person name="Sterck L."/>
            <person name="Aerts A."/>
            <person name="Bhalerao R.R."/>
            <person name="Bhalerao R.P."/>
            <person name="Blaudez D."/>
            <person name="Boerjan W."/>
            <person name="Brun A."/>
            <person name="Brunner A."/>
            <person name="Busov V."/>
            <person name="Campbell M."/>
            <person name="Carlson J."/>
            <person name="Chalot M."/>
            <person name="Chapman J."/>
            <person name="Chen G.L."/>
            <person name="Cooper D."/>
            <person name="Coutinho P.M."/>
            <person name="Couturier J."/>
            <person name="Covert S."/>
            <person name="Cronk Q."/>
            <person name="Cunningham R."/>
            <person name="Davis J."/>
            <person name="Degroeve S."/>
            <person name="Dejardin A."/>
            <person name="Depamphilis C."/>
            <person name="Detter J."/>
            <person name="Dirks B."/>
            <person name="Dubchak I."/>
            <person name="Duplessis S."/>
            <person name="Ehlting J."/>
            <person name="Ellis B."/>
            <person name="Gendler K."/>
            <person name="Goodstein D."/>
            <person name="Gribskov M."/>
            <person name="Grimwood J."/>
            <person name="Groover A."/>
            <person name="Gunter L."/>
            <person name="Hamberger B."/>
            <person name="Heinze B."/>
            <person name="Helariutta Y."/>
            <person name="Henrissat B."/>
            <person name="Holligan D."/>
            <person name="Holt R."/>
            <person name="Huang W."/>
            <person name="Islam-Faridi N."/>
            <person name="Jones S."/>
            <person name="Jones-Rhoades M."/>
            <person name="Jorgensen R."/>
            <person name="Joshi C."/>
            <person name="Kangasjarvi J."/>
            <person name="Karlsson J."/>
            <person name="Kelleher C."/>
            <person name="Kirkpatrick R."/>
            <person name="Kirst M."/>
            <person name="Kohler A."/>
            <person name="Kalluri U."/>
            <person name="Larimer F."/>
            <person name="Leebens-Mack J."/>
            <person name="Leple J.C."/>
            <person name="Locascio P."/>
            <person name="Lou Y."/>
            <person name="Lucas S."/>
            <person name="Martin F."/>
            <person name="Montanini B."/>
            <person name="Napoli C."/>
            <person name="Nelson D.R."/>
            <person name="Nelson C."/>
            <person name="Nieminen K."/>
            <person name="Nilsson O."/>
            <person name="Pereda V."/>
            <person name="Peter G."/>
            <person name="Philippe R."/>
            <person name="Pilate G."/>
            <person name="Poliakov A."/>
            <person name="Razumovskaya J."/>
            <person name="Richardson P."/>
            <person name="Rinaldi C."/>
            <person name="Ritland K."/>
            <person name="Rouze P."/>
            <person name="Ryaboy D."/>
            <person name="Schmutz J."/>
            <person name="Schrader J."/>
            <person name="Segerman B."/>
            <person name="Shin H."/>
            <person name="Siddiqui A."/>
            <person name="Sterky F."/>
            <person name="Terry A."/>
            <person name="Tsai C.J."/>
            <person name="Uberbacher E."/>
            <person name="Unneberg P."/>
            <person name="Vahala J."/>
            <person name="Wall K."/>
            <person name="Wessler S."/>
            <person name="Yang G."/>
            <person name="Yin T."/>
            <person name="Douglas C."/>
            <person name="Marra M."/>
            <person name="Sandberg G."/>
            <person name="Van de Peer Y."/>
            <person name="Rokhsar D."/>
        </authorList>
    </citation>
    <scope>NUCLEOTIDE SEQUENCE [LARGE SCALE GENOMIC DNA]</scope>
    <source>
        <strain evidence="2">cv. Nisqually</strain>
    </source>
</reference>
<proteinExistence type="predicted"/>
<dbReference type="EMBL" id="CM009301">
    <property type="protein sequence ID" value="KAI9384349.1"/>
    <property type="molecule type" value="Genomic_DNA"/>
</dbReference>
<keyword evidence="2" id="KW-1185">Reference proteome</keyword>